<dbReference type="EMBL" id="RLII01000014">
    <property type="protein sequence ID" value="RXE58712.1"/>
    <property type="molecule type" value="Genomic_DNA"/>
</dbReference>
<gene>
    <name evidence="1" type="ORF">EFD62_11110</name>
</gene>
<evidence type="ECO:0000313" key="1">
    <source>
        <dbReference type="EMBL" id="RXE58712.1"/>
    </source>
</evidence>
<name>A0A4Q0I6V4_9FIRM</name>
<dbReference type="RefSeq" id="WP_128706127.1">
    <property type="nucleotide sequence ID" value="NZ_RLII01000014.1"/>
</dbReference>
<accession>A0A4Q0I6V4</accession>
<organism evidence="1 2">
    <name type="scientific">Acetivibrio mesophilus</name>
    <dbReference type="NCBI Taxonomy" id="2487273"/>
    <lineage>
        <taxon>Bacteria</taxon>
        <taxon>Bacillati</taxon>
        <taxon>Bacillota</taxon>
        <taxon>Clostridia</taxon>
        <taxon>Eubacteriales</taxon>
        <taxon>Oscillospiraceae</taxon>
        <taxon>Acetivibrio</taxon>
    </lineage>
</organism>
<proteinExistence type="predicted"/>
<sequence length="101" mass="11797">MNYPLMKMNKEGTLLRPQHTYYSDEFAHTMCDLHLSDVVIEDDKGKLKLRYRLHAKHPHTIEGAMAYNILCPKCHHHLKQVGRSLSYHDLGLYACPFCDKI</sequence>
<comment type="caution">
    <text evidence="1">The sequence shown here is derived from an EMBL/GenBank/DDBJ whole genome shotgun (WGS) entry which is preliminary data.</text>
</comment>
<keyword evidence="2" id="KW-1185">Reference proteome</keyword>
<dbReference type="AlphaFoldDB" id="A0A4Q0I6V4"/>
<evidence type="ECO:0000313" key="2">
    <source>
        <dbReference type="Proteomes" id="UP000289166"/>
    </source>
</evidence>
<protein>
    <submittedName>
        <fullName evidence="1">Uncharacterized protein</fullName>
    </submittedName>
</protein>
<dbReference type="Proteomes" id="UP000289166">
    <property type="component" value="Unassembled WGS sequence"/>
</dbReference>
<dbReference type="OrthoDB" id="2082260at2"/>
<reference evidence="2" key="1">
    <citation type="submission" date="2018-11" db="EMBL/GenBank/DDBJ databases">
        <title>Genome sequencing of a novel mesophilic and cellulolytic organism within the genus Hungateiclostridium.</title>
        <authorList>
            <person name="Rettenmaier R."/>
            <person name="Liebl W."/>
            <person name="Zverlov V."/>
        </authorList>
    </citation>
    <scope>NUCLEOTIDE SEQUENCE [LARGE SCALE GENOMIC DNA]</scope>
    <source>
        <strain evidence="2">N2K1</strain>
    </source>
</reference>